<dbReference type="GO" id="GO:0046872">
    <property type="term" value="F:metal ion binding"/>
    <property type="evidence" value="ECO:0007669"/>
    <property type="project" value="UniProtKB-KW"/>
</dbReference>
<dbReference type="RefSeq" id="XP_006957826.1">
    <property type="nucleotide sequence ID" value="XM_006957764.1"/>
</dbReference>
<dbReference type="SUPFAM" id="SSF53244">
    <property type="entry name" value="MurD-like peptide ligases, peptide-binding domain"/>
    <property type="match status" value="1"/>
</dbReference>
<keyword evidence="9" id="KW-1185">Reference proteome</keyword>
<dbReference type="NCBIfam" id="TIGR01499">
    <property type="entry name" value="folC"/>
    <property type="match status" value="1"/>
</dbReference>
<dbReference type="PANTHER" id="PTHR11136">
    <property type="entry name" value="FOLYLPOLYGLUTAMATE SYNTHASE-RELATED"/>
    <property type="match status" value="1"/>
</dbReference>
<dbReference type="InterPro" id="IPR001645">
    <property type="entry name" value="Folylpolyglutamate_synth"/>
</dbReference>
<evidence type="ECO:0000256" key="6">
    <source>
        <dbReference type="ARBA" id="ARBA00022842"/>
    </source>
</evidence>
<gene>
    <name evidence="8" type="ORF">WALSEDRAFT_54229</name>
</gene>
<dbReference type="OrthoDB" id="5212574at2759"/>
<dbReference type="Gene3D" id="3.90.190.20">
    <property type="entry name" value="Mur ligase, C-terminal domain"/>
    <property type="match status" value="1"/>
</dbReference>
<dbReference type="GO" id="GO:0005829">
    <property type="term" value="C:cytosol"/>
    <property type="evidence" value="ECO:0007669"/>
    <property type="project" value="TreeGrafter"/>
</dbReference>
<dbReference type="FunCoup" id="I4YDH6">
    <property type="interactions" value="173"/>
</dbReference>
<dbReference type="HOGENOM" id="CLU_015869_1_1_1"/>
<dbReference type="Proteomes" id="UP000005242">
    <property type="component" value="Unassembled WGS sequence"/>
</dbReference>
<keyword evidence="5" id="KW-0067">ATP-binding</keyword>
<dbReference type="InterPro" id="IPR036565">
    <property type="entry name" value="Mur-like_cat_sf"/>
</dbReference>
<evidence type="ECO:0000256" key="4">
    <source>
        <dbReference type="ARBA" id="ARBA00022741"/>
    </source>
</evidence>
<dbReference type="EMBL" id="JH668229">
    <property type="protein sequence ID" value="EIM22018.1"/>
    <property type="molecule type" value="Genomic_DNA"/>
</dbReference>
<dbReference type="PANTHER" id="PTHR11136:SF0">
    <property type="entry name" value="DIHYDROFOLATE SYNTHETASE-RELATED"/>
    <property type="match status" value="1"/>
</dbReference>
<sequence>MIKLGLEATGKSLLKISNQSQPIVHIAGTNGKGSTSAFIDGLLRSLDYKVGRFNSPHLVEEFDSLIIQGKPISSTVYYNLVHQLETQDDNYKKLTNFEKLTVSAFNLFSQQEIDVGIIEVGMGGLLDATNAFSREYRDSIAVITPIALDHISWLGDNIIDITKQKIGIITSKTKAAIVAPQIHHQVIGLIRERCEELKVPVYFNDRPGELVNPINGDIINAQLRMAGKHQIENASTALLAVHALQKHCEHFKAIDLSANNEISNTLNQVSFHGRSDRDVLPGVIVDGAHNPAAMQLLRDTLSEDQAYTFILGFSQDKDVDDMLRILIRARDTVIFVPFSSIPSMPWVKNMNTTTLKAKTDELFENSVDVSVSNNLPEALQLAGKSGKKVVITGSLYLIADVYRL</sequence>
<feature type="domain" description="Mur ligase central" evidence="7">
    <location>
        <begin position="26"/>
        <end position="240"/>
    </location>
</feature>
<dbReference type="GO" id="GO:0005524">
    <property type="term" value="F:ATP binding"/>
    <property type="evidence" value="ECO:0007669"/>
    <property type="project" value="UniProtKB-KW"/>
</dbReference>
<dbReference type="eggNOG" id="KOG2525">
    <property type="taxonomic scope" value="Eukaryota"/>
</dbReference>
<evidence type="ECO:0000313" key="8">
    <source>
        <dbReference type="EMBL" id="EIM22018.1"/>
    </source>
</evidence>
<evidence type="ECO:0000256" key="3">
    <source>
        <dbReference type="ARBA" id="ARBA00022723"/>
    </source>
</evidence>
<keyword evidence="2" id="KW-0436">Ligase</keyword>
<evidence type="ECO:0000256" key="2">
    <source>
        <dbReference type="ARBA" id="ARBA00022598"/>
    </source>
</evidence>
<name>I4YDH6_WALMC</name>
<dbReference type="GO" id="GO:0005739">
    <property type="term" value="C:mitochondrion"/>
    <property type="evidence" value="ECO:0007669"/>
    <property type="project" value="TreeGrafter"/>
</dbReference>
<keyword evidence="6" id="KW-0460">Magnesium</keyword>
<dbReference type="SUPFAM" id="SSF53623">
    <property type="entry name" value="MurD-like peptide ligases, catalytic domain"/>
    <property type="match status" value="1"/>
</dbReference>
<reference evidence="8 9" key="1">
    <citation type="journal article" date="2012" name="Fungal Genet. Biol.">
        <title>The genome of the xerotolerant mold Wallemia sebi reveals adaptations to osmotic stress and suggests cryptic sexual reproduction.</title>
        <authorList>
            <person name="Padamsee M."/>
            <person name="Kumar T.K.A."/>
            <person name="Riley R."/>
            <person name="Binder M."/>
            <person name="Boyd A."/>
            <person name="Calvo A.M."/>
            <person name="Furukawa K."/>
            <person name="Hesse C."/>
            <person name="Hohmann S."/>
            <person name="James T.Y."/>
            <person name="LaButti K."/>
            <person name="Lapidus A."/>
            <person name="Lindquist E."/>
            <person name="Lucas S."/>
            <person name="Miller K."/>
            <person name="Shantappa S."/>
            <person name="Grigoriev I.V."/>
            <person name="Hibbett D.S."/>
            <person name="McLaughlin D.J."/>
            <person name="Spatafora J.W."/>
            <person name="Aime M.C."/>
        </authorList>
    </citation>
    <scope>NUCLEOTIDE SEQUENCE [LARGE SCALE GENOMIC DNA]</scope>
    <source>
        <strain evidence="9">ATCC MYA-4683 / CBS 633.66</strain>
    </source>
</reference>
<keyword evidence="3" id="KW-0479">Metal-binding</keyword>
<evidence type="ECO:0000259" key="7">
    <source>
        <dbReference type="Pfam" id="PF08245"/>
    </source>
</evidence>
<dbReference type="InterPro" id="IPR036615">
    <property type="entry name" value="Mur_ligase_C_dom_sf"/>
</dbReference>
<evidence type="ECO:0000313" key="9">
    <source>
        <dbReference type="Proteomes" id="UP000005242"/>
    </source>
</evidence>
<evidence type="ECO:0000256" key="5">
    <source>
        <dbReference type="ARBA" id="ARBA00022840"/>
    </source>
</evidence>
<evidence type="ECO:0000256" key="1">
    <source>
        <dbReference type="ARBA" id="ARBA00008276"/>
    </source>
</evidence>
<dbReference type="GO" id="GO:0004326">
    <property type="term" value="F:tetrahydrofolylpolyglutamate synthase activity"/>
    <property type="evidence" value="ECO:0007669"/>
    <property type="project" value="InterPro"/>
</dbReference>
<proteinExistence type="inferred from homology"/>
<protein>
    <submittedName>
        <fullName evidence="8">FolC bifunctional protein</fullName>
    </submittedName>
</protein>
<dbReference type="STRING" id="671144.I4YDH6"/>
<dbReference type="GO" id="GO:0008841">
    <property type="term" value="F:dihydrofolate synthase activity"/>
    <property type="evidence" value="ECO:0007669"/>
    <property type="project" value="TreeGrafter"/>
</dbReference>
<keyword evidence="4" id="KW-0547">Nucleotide-binding</keyword>
<dbReference type="AlphaFoldDB" id="I4YDH6"/>
<dbReference type="InterPro" id="IPR013221">
    <property type="entry name" value="Mur_ligase_cen"/>
</dbReference>
<accession>I4YDH6</accession>
<dbReference type="Pfam" id="PF08245">
    <property type="entry name" value="Mur_ligase_M"/>
    <property type="match status" value="1"/>
</dbReference>
<dbReference type="InParanoid" id="I4YDH6"/>
<dbReference type="UniPathway" id="UPA00850"/>
<dbReference type="PIRSF" id="PIRSF001563">
    <property type="entry name" value="Folylpolyglu_synth"/>
    <property type="match status" value="1"/>
</dbReference>
<dbReference type="GeneID" id="18472658"/>
<dbReference type="Gene3D" id="3.40.1190.10">
    <property type="entry name" value="Mur-like, catalytic domain"/>
    <property type="match status" value="1"/>
</dbReference>
<dbReference type="KEGG" id="wse:WALSEDRAFT_54229"/>
<comment type="similarity">
    <text evidence="1">Belongs to the folylpolyglutamate synthase family.</text>
</comment>
<organism evidence="8 9">
    <name type="scientific">Wallemia mellicola (strain ATCC MYA-4683 / CBS 633.66)</name>
    <name type="common">Wallemia sebi (CBS 633.66)</name>
    <dbReference type="NCBI Taxonomy" id="671144"/>
    <lineage>
        <taxon>Eukaryota</taxon>
        <taxon>Fungi</taxon>
        <taxon>Dikarya</taxon>
        <taxon>Basidiomycota</taxon>
        <taxon>Wallemiomycotina</taxon>
        <taxon>Wallemiomycetes</taxon>
        <taxon>Wallemiales</taxon>
        <taxon>Wallemiaceae</taxon>
        <taxon>Wallemia</taxon>
    </lineage>
</organism>
<dbReference type="OMA" id="SIHDRIC"/>